<evidence type="ECO:0000256" key="4">
    <source>
        <dbReference type="PIRSR" id="PIRSR600760-2"/>
    </source>
</evidence>
<dbReference type="GO" id="GO:0006020">
    <property type="term" value="P:inositol metabolic process"/>
    <property type="evidence" value="ECO:0007669"/>
    <property type="project" value="TreeGrafter"/>
</dbReference>
<dbReference type="GO" id="GO:0008934">
    <property type="term" value="F:inositol monophosphate 1-phosphatase activity"/>
    <property type="evidence" value="ECO:0007669"/>
    <property type="project" value="TreeGrafter"/>
</dbReference>
<keyword evidence="3 4" id="KW-0460">Magnesium</keyword>
<evidence type="ECO:0000256" key="3">
    <source>
        <dbReference type="ARBA" id="ARBA00022842"/>
    </source>
</evidence>
<sequence>MAYPGDLLGDIELLKSLADLSDEISSSRFLAQDLKIESKPDLSPVTDADKAVEEKIREVLSAQRPNDKIVGEEFGSAEDIKAMDRYWVIDPIDGTKNFLRGLPIWATLIGLVHRNESGQDRVIAGMVSSPALFRRWYAAEGFGAFTEVNSGTAIQIKASNVKEISDASISFSDLVGWGPRKNSYLAFMDKAWRARGIGDFWSHMLVAEGAVDIAAEPSLALWDMAALAIIVTEAGGRFSDLENVAGPFGKSGVSTNGHLHQAFISAVKS</sequence>
<dbReference type="PRINTS" id="PR00377">
    <property type="entry name" value="IMPHPHTASES"/>
</dbReference>
<keyword evidence="1 4" id="KW-0479">Metal-binding</keyword>
<dbReference type="AlphaFoldDB" id="A0A0R2NZT6"/>
<dbReference type="Gene3D" id="3.40.190.80">
    <property type="match status" value="1"/>
</dbReference>
<evidence type="ECO:0000256" key="1">
    <source>
        <dbReference type="ARBA" id="ARBA00022723"/>
    </source>
</evidence>
<dbReference type="SUPFAM" id="SSF56655">
    <property type="entry name" value="Carbohydrate phosphatase"/>
    <property type="match status" value="1"/>
</dbReference>
<comment type="cofactor">
    <cofactor evidence="4">
        <name>Mg(2+)</name>
        <dbReference type="ChEBI" id="CHEBI:18420"/>
    </cofactor>
</comment>
<feature type="binding site" evidence="4">
    <location>
        <position position="92"/>
    </location>
    <ligand>
        <name>Mg(2+)</name>
        <dbReference type="ChEBI" id="CHEBI:18420"/>
        <label>1</label>
        <note>catalytic</note>
    </ligand>
</feature>
<evidence type="ECO:0000256" key="2">
    <source>
        <dbReference type="ARBA" id="ARBA00022801"/>
    </source>
</evidence>
<organism evidence="5 6">
    <name type="scientific">Actinobacteria bacterium BACL2 MAG-120802-bin41</name>
    <dbReference type="NCBI Taxonomy" id="1655568"/>
    <lineage>
        <taxon>Bacteria</taxon>
        <taxon>Bacillati</taxon>
        <taxon>Actinomycetota</taxon>
        <taxon>Actinomycetes</taxon>
        <taxon>Actinomycetes incertae sedis</taxon>
        <taxon>ac1 cluster</taxon>
    </lineage>
</organism>
<dbReference type="PROSITE" id="PS00629">
    <property type="entry name" value="IMP_1"/>
    <property type="match status" value="1"/>
</dbReference>
<name>A0A0R2NZT6_9ACTN</name>
<accession>A0A0R2NZT6</accession>
<dbReference type="InterPro" id="IPR020583">
    <property type="entry name" value="Inositol_monoP_metal-BS"/>
</dbReference>
<feature type="binding site" evidence="4">
    <location>
        <position position="72"/>
    </location>
    <ligand>
        <name>Mg(2+)</name>
        <dbReference type="ChEBI" id="CHEBI:18420"/>
        <label>1</label>
        <note>catalytic</note>
    </ligand>
</feature>
<reference evidence="5 6" key="1">
    <citation type="submission" date="2015-10" db="EMBL/GenBank/DDBJ databases">
        <title>Metagenome-Assembled Genomes uncover a global brackish microbiome.</title>
        <authorList>
            <person name="Hugerth L.W."/>
            <person name="Larsson J."/>
            <person name="Alneberg J."/>
            <person name="Lindh M.V."/>
            <person name="Legrand C."/>
            <person name="Pinhassi J."/>
            <person name="Andersson A.F."/>
        </authorList>
    </citation>
    <scope>NUCLEOTIDE SEQUENCE [LARGE SCALE GENOMIC DNA]</scope>
    <source>
        <strain evidence="5">BACL2 MAG-120802-bin41</strain>
    </source>
</reference>
<dbReference type="PANTHER" id="PTHR20854:SF4">
    <property type="entry name" value="INOSITOL-1-MONOPHOSPHATASE-RELATED"/>
    <property type="match status" value="1"/>
</dbReference>
<dbReference type="GO" id="GO:0046872">
    <property type="term" value="F:metal ion binding"/>
    <property type="evidence" value="ECO:0007669"/>
    <property type="project" value="UniProtKB-KW"/>
</dbReference>
<evidence type="ECO:0000313" key="5">
    <source>
        <dbReference type="EMBL" id="KRO31342.1"/>
    </source>
</evidence>
<gene>
    <name evidence="5" type="ORF">ABR60_02720</name>
</gene>
<dbReference type="PANTHER" id="PTHR20854">
    <property type="entry name" value="INOSITOL MONOPHOSPHATASE"/>
    <property type="match status" value="1"/>
</dbReference>
<feature type="binding site" evidence="4">
    <location>
        <position position="90"/>
    </location>
    <ligand>
        <name>Mg(2+)</name>
        <dbReference type="ChEBI" id="CHEBI:18420"/>
        <label>2</label>
    </ligand>
</feature>
<dbReference type="EMBL" id="LIAS01000004">
    <property type="protein sequence ID" value="KRO31342.1"/>
    <property type="molecule type" value="Genomic_DNA"/>
</dbReference>
<feature type="binding site" evidence="4">
    <location>
        <position position="223"/>
    </location>
    <ligand>
        <name>Mg(2+)</name>
        <dbReference type="ChEBI" id="CHEBI:18420"/>
        <label>1</label>
        <note>catalytic</note>
    </ligand>
</feature>
<protein>
    <submittedName>
        <fullName evidence="5">Histidinol phosphatase</fullName>
    </submittedName>
</protein>
<dbReference type="Pfam" id="PF00459">
    <property type="entry name" value="Inositol_P"/>
    <property type="match status" value="1"/>
</dbReference>
<dbReference type="Proteomes" id="UP000053941">
    <property type="component" value="Unassembled WGS sequence"/>
</dbReference>
<dbReference type="GO" id="GO:0007165">
    <property type="term" value="P:signal transduction"/>
    <property type="evidence" value="ECO:0007669"/>
    <property type="project" value="TreeGrafter"/>
</dbReference>
<proteinExistence type="predicted"/>
<keyword evidence="2" id="KW-0378">Hydrolase</keyword>
<feature type="binding site" evidence="4">
    <location>
        <position position="93"/>
    </location>
    <ligand>
        <name>Mg(2+)</name>
        <dbReference type="ChEBI" id="CHEBI:18420"/>
        <label>2</label>
    </ligand>
</feature>
<evidence type="ECO:0000313" key="6">
    <source>
        <dbReference type="Proteomes" id="UP000053941"/>
    </source>
</evidence>
<comment type="caution">
    <text evidence="5">The sequence shown here is derived from an EMBL/GenBank/DDBJ whole genome shotgun (WGS) entry which is preliminary data.</text>
</comment>
<dbReference type="InterPro" id="IPR000760">
    <property type="entry name" value="Inositol_monophosphatase-like"/>
</dbReference>
<dbReference type="Gene3D" id="3.30.540.10">
    <property type="entry name" value="Fructose-1,6-Bisphosphatase, subunit A, domain 1"/>
    <property type="match status" value="1"/>
</dbReference>